<organism evidence="1">
    <name type="scientific">Aquifex aeolicus</name>
    <dbReference type="NCBI Taxonomy" id="63363"/>
    <lineage>
        <taxon>Bacteria</taxon>
        <taxon>Pseudomonadati</taxon>
        <taxon>Aquificota</taxon>
        <taxon>Aquificia</taxon>
        <taxon>Aquificales</taxon>
        <taxon>Aquificaceae</taxon>
        <taxon>Aquifex</taxon>
    </lineage>
</organism>
<dbReference type="Proteomes" id="UP000885792">
    <property type="component" value="Unassembled WGS sequence"/>
</dbReference>
<dbReference type="EMBL" id="DRNB01000139">
    <property type="protein sequence ID" value="HHJ63992.1"/>
    <property type="molecule type" value="Genomic_DNA"/>
</dbReference>
<sequence>MGRFPDMKDGVVSLVRDFFAGMEGREPFETELMEFRLRLRAKLLEITTSFPTEPQLVNRNLNYVLSALEEALREEVEQVDL</sequence>
<reference evidence="1" key="1">
    <citation type="journal article" date="2020" name="mSystems">
        <title>Genome- and Community-Level Interaction Insights into Carbon Utilization and Element Cycling Functions of Hydrothermarchaeota in Hydrothermal Sediment.</title>
        <authorList>
            <person name="Zhou Z."/>
            <person name="Liu Y."/>
            <person name="Xu W."/>
            <person name="Pan J."/>
            <person name="Luo Z.H."/>
            <person name="Li M."/>
        </authorList>
    </citation>
    <scope>NUCLEOTIDE SEQUENCE [LARGE SCALE GENOMIC DNA]</scope>
    <source>
        <strain evidence="1">HyVt-501</strain>
    </source>
</reference>
<dbReference type="AlphaFoldDB" id="A0A7C5L2H7"/>
<comment type="caution">
    <text evidence="1">The sequence shown here is derived from an EMBL/GenBank/DDBJ whole genome shotgun (WGS) entry which is preliminary data.</text>
</comment>
<proteinExistence type="predicted"/>
<gene>
    <name evidence="1" type="ORF">ENJ61_03705</name>
</gene>
<protein>
    <submittedName>
        <fullName evidence="1">Uncharacterized protein</fullName>
    </submittedName>
</protein>
<accession>A0A7C5L2H7</accession>
<evidence type="ECO:0000313" key="1">
    <source>
        <dbReference type="EMBL" id="HHJ63992.1"/>
    </source>
</evidence>
<feature type="non-terminal residue" evidence="1">
    <location>
        <position position="81"/>
    </location>
</feature>
<name>A0A7C5L2H7_AQUAO</name>